<dbReference type="Proteomes" id="UP000630923">
    <property type="component" value="Unassembled WGS sequence"/>
</dbReference>
<dbReference type="CDD" id="cd00448">
    <property type="entry name" value="YjgF_YER057c_UK114_family"/>
    <property type="match status" value="1"/>
</dbReference>
<comment type="similarity">
    <text evidence="1">Belongs to the RutC family.</text>
</comment>
<evidence type="ECO:0000313" key="2">
    <source>
        <dbReference type="EMBL" id="GHF13542.1"/>
    </source>
</evidence>
<dbReference type="SUPFAM" id="SSF55298">
    <property type="entry name" value="YjgF-like"/>
    <property type="match status" value="1"/>
</dbReference>
<proteinExistence type="inferred from homology"/>
<dbReference type="AlphaFoldDB" id="A0A919AMV4"/>
<gene>
    <name evidence="2" type="ORF">GCM10017044_04510</name>
</gene>
<evidence type="ECO:0000256" key="1">
    <source>
        <dbReference type="ARBA" id="ARBA00010552"/>
    </source>
</evidence>
<evidence type="ECO:0000313" key="3">
    <source>
        <dbReference type="Proteomes" id="UP000630923"/>
    </source>
</evidence>
<dbReference type="EMBL" id="BNCI01000001">
    <property type="protein sequence ID" value="GHF13542.1"/>
    <property type="molecule type" value="Genomic_DNA"/>
</dbReference>
<dbReference type="GO" id="GO:0019239">
    <property type="term" value="F:deaminase activity"/>
    <property type="evidence" value="ECO:0007669"/>
    <property type="project" value="TreeGrafter"/>
</dbReference>
<sequence>MQTLLPEGWPRPKGYSNGIAVNAGRMVFVAGVVGWDKDEQFRSENLVDQFRQTLMNTKAIMAEGGAGPEHMVRMTWYITDKKDYLANLRDIGAAYRDVMGKNYPAMACVEVSALMEDAAKIEIETTCVIEP</sequence>
<dbReference type="InterPro" id="IPR035959">
    <property type="entry name" value="RutC-like_sf"/>
</dbReference>
<reference evidence="2" key="1">
    <citation type="journal article" date="2014" name="Int. J. Syst. Evol. Microbiol.">
        <title>Complete genome sequence of Corynebacterium casei LMG S-19264T (=DSM 44701T), isolated from a smear-ripened cheese.</title>
        <authorList>
            <consortium name="US DOE Joint Genome Institute (JGI-PGF)"/>
            <person name="Walter F."/>
            <person name="Albersmeier A."/>
            <person name="Kalinowski J."/>
            <person name="Ruckert C."/>
        </authorList>
    </citation>
    <scope>NUCLEOTIDE SEQUENCE</scope>
    <source>
        <strain evidence="2">KCTC 42590</strain>
    </source>
</reference>
<dbReference type="RefSeq" id="WP_191249927.1">
    <property type="nucleotide sequence ID" value="NZ_BNCI01000001.1"/>
</dbReference>
<reference evidence="2" key="2">
    <citation type="submission" date="2020-09" db="EMBL/GenBank/DDBJ databases">
        <authorList>
            <person name="Sun Q."/>
            <person name="Kim S."/>
        </authorList>
    </citation>
    <scope>NUCLEOTIDE SEQUENCE</scope>
    <source>
        <strain evidence="2">KCTC 42590</strain>
    </source>
</reference>
<dbReference type="PANTHER" id="PTHR11803">
    <property type="entry name" value="2-IMINOBUTANOATE/2-IMINOPROPANOATE DEAMINASE RIDA"/>
    <property type="match status" value="1"/>
</dbReference>
<comment type="caution">
    <text evidence="2">The sequence shown here is derived from an EMBL/GenBank/DDBJ whole genome shotgun (WGS) entry which is preliminary data.</text>
</comment>
<dbReference type="Pfam" id="PF01042">
    <property type="entry name" value="Ribonuc_L-PSP"/>
    <property type="match status" value="1"/>
</dbReference>
<organism evidence="2 3">
    <name type="scientific">Kordiimonas sediminis</name>
    <dbReference type="NCBI Taxonomy" id="1735581"/>
    <lineage>
        <taxon>Bacteria</taxon>
        <taxon>Pseudomonadati</taxon>
        <taxon>Pseudomonadota</taxon>
        <taxon>Alphaproteobacteria</taxon>
        <taxon>Kordiimonadales</taxon>
        <taxon>Kordiimonadaceae</taxon>
        <taxon>Kordiimonas</taxon>
    </lineage>
</organism>
<keyword evidence="3" id="KW-1185">Reference proteome</keyword>
<dbReference type="Gene3D" id="3.30.1330.40">
    <property type="entry name" value="RutC-like"/>
    <property type="match status" value="1"/>
</dbReference>
<accession>A0A919AMV4</accession>
<dbReference type="InterPro" id="IPR006175">
    <property type="entry name" value="YjgF/YER057c/UK114"/>
</dbReference>
<dbReference type="PANTHER" id="PTHR11803:SF58">
    <property type="entry name" value="PROTEIN HMF1-RELATED"/>
    <property type="match status" value="1"/>
</dbReference>
<name>A0A919AMV4_9PROT</name>
<protein>
    <submittedName>
        <fullName evidence="2">Enamine deaminase RidA</fullName>
    </submittedName>
</protein>
<dbReference type="GO" id="GO:0005829">
    <property type="term" value="C:cytosol"/>
    <property type="evidence" value="ECO:0007669"/>
    <property type="project" value="TreeGrafter"/>
</dbReference>